<keyword evidence="2" id="KW-1185">Reference proteome</keyword>
<dbReference type="Proteomes" id="UP000740883">
    <property type="component" value="Unassembled WGS sequence"/>
</dbReference>
<comment type="caution">
    <text evidence="1">The sequence shown here is derived from an EMBL/GenBank/DDBJ whole genome shotgun (WGS) entry which is preliminary data.</text>
</comment>
<protein>
    <submittedName>
        <fullName evidence="1">Uncharacterized protein</fullName>
    </submittedName>
</protein>
<proteinExistence type="predicted"/>
<evidence type="ECO:0000313" key="1">
    <source>
        <dbReference type="EMBL" id="KAF9762443.1"/>
    </source>
</evidence>
<gene>
    <name evidence="1" type="ORF">NGRA_2004</name>
</gene>
<accession>A0A9P6KYL7</accession>
<dbReference type="AlphaFoldDB" id="A0A9P6KYL7"/>
<evidence type="ECO:0000313" key="2">
    <source>
        <dbReference type="Proteomes" id="UP000740883"/>
    </source>
</evidence>
<name>A0A9P6KYL7_9MICR</name>
<reference evidence="1 2" key="1">
    <citation type="journal article" date="2020" name="Genome Biol. Evol.">
        <title>Comparative genomics of strictly vertically transmitted, feminizing microsporidia endosymbionts of amphipod crustaceans.</title>
        <authorList>
            <person name="Cormier A."/>
            <person name="Chebbi M.A."/>
            <person name="Giraud I."/>
            <person name="Wattier R."/>
            <person name="Teixeira M."/>
            <person name="Gilbert C."/>
            <person name="Rigaud T."/>
            <person name="Cordaux R."/>
        </authorList>
    </citation>
    <scope>NUCLEOTIDE SEQUENCE [LARGE SCALE GENOMIC DNA]</scope>
    <source>
        <strain evidence="1 2">Ou3-Ou53</strain>
    </source>
</reference>
<organism evidence="1 2">
    <name type="scientific">Nosema granulosis</name>
    <dbReference type="NCBI Taxonomy" id="83296"/>
    <lineage>
        <taxon>Eukaryota</taxon>
        <taxon>Fungi</taxon>
        <taxon>Fungi incertae sedis</taxon>
        <taxon>Microsporidia</taxon>
        <taxon>Nosematidae</taxon>
        <taxon>Nosema</taxon>
    </lineage>
</organism>
<dbReference type="EMBL" id="SBJO01000168">
    <property type="protein sequence ID" value="KAF9762443.1"/>
    <property type="molecule type" value="Genomic_DNA"/>
</dbReference>
<sequence>MGSRLFLFYLFTKVSKGSSTIKFNNEEEWKYIDEMITKEYSGFENYYLNNKVTTEVPLNIFESLNKRDNKLKLEDNKYQNEDKNKIILLKKDIQEFDCILKNYIQPKKAALTIVNDESKESSFVSTSFYLSSEKISRPQVFKTKKNIEQLDNIRNVSNILRYQRNSSTKAEKACDILRRDRYSLQKWKIVVSSVIYVLENIHKFYYSEDIYSVHPLILQSFTTAENIEDVLKFVIDTVKIRKLRLPEGVQPISSLQKEIAKLHKIFKFNVNETKCIKRLYHCAKRFAENNTIKELIILLIQKIQPLKIKLFEMKSIILLVFYQNSFDSNQKTDSKFLEYQKIFISKVILLLQLVSTLSKNEDPQKQVLYKNKINKIIMKLLARYTAVQNAEVTLKGMLNFKSAFENLCYEGLLPHNDCTFIFLLTGKKCDVFRSYINPFVQLKESLFLQKKFEACAFTHLLNCIKMLYDIVDIILCDETIKK</sequence>